<reference evidence="8 9" key="1">
    <citation type="submission" date="2024-04" db="EMBL/GenBank/DDBJ databases">
        <title>Genome assembly C_amara_ONT_v2.</title>
        <authorList>
            <person name="Yant L."/>
            <person name="Moore C."/>
            <person name="Slenker M."/>
        </authorList>
    </citation>
    <scope>NUCLEOTIDE SEQUENCE [LARGE SCALE GENOMIC DNA]</scope>
    <source>
        <tissue evidence="8">Leaf</tissue>
    </source>
</reference>
<evidence type="ECO:0000256" key="3">
    <source>
        <dbReference type="ARBA" id="ARBA00022676"/>
    </source>
</evidence>
<dbReference type="GO" id="GO:0016757">
    <property type="term" value="F:glycosyltransferase activity"/>
    <property type="evidence" value="ECO:0007669"/>
    <property type="project" value="UniProtKB-KW"/>
</dbReference>
<evidence type="ECO:0000256" key="2">
    <source>
        <dbReference type="ARBA" id="ARBA00010271"/>
    </source>
</evidence>
<dbReference type="PANTHER" id="PTHR11062:SF77">
    <property type="entry name" value="GLYCOSYLTRANSFERASE FAMILY EXOSTOSIN PROTEIN"/>
    <property type="match status" value="1"/>
</dbReference>
<accession>A0ABD1C655</accession>
<keyword evidence="4" id="KW-0808">Transferase</keyword>
<dbReference type="AlphaFoldDB" id="A0ABD1C655"/>
<evidence type="ECO:0000256" key="6">
    <source>
        <dbReference type="ARBA" id="ARBA00023034"/>
    </source>
</evidence>
<evidence type="ECO:0000256" key="4">
    <source>
        <dbReference type="ARBA" id="ARBA00022679"/>
    </source>
</evidence>
<dbReference type="PANTHER" id="PTHR11062">
    <property type="entry name" value="EXOSTOSIN HEPARAN SULFATE GLYCOSYLTRANSFERASE -RELATED"/>
    <property type="match status" value="1"/>
</dbReference>
<organism evidence="8 9">
    <name type="scientific">Cardamine amara subsp. amara</name>
    <dbReference type="NCBI Taxonomy" id="228776"/>
    <lineage>
        <taxon>Eukaryota</taxon>
        <taxon>Viridiplantae</taxon>
        <taxon>Streptophyta</taxon>
        <taxon>Embryophyta</taxon>
        <taxon>Tracheophyta</taxon>
        <taxon>Spermatophyta</taxon>
        <taxon>Magnoliopsida</taxon>
        <taxon>eudicotyledons</taxon>
        <taxon>Gunneridae</taxon>
        <taxon>Pentapetalae</taxon>
        <taxon>rosids</taxon>
        <taxon>malvids</taxon>
        <taxon>Brassicales</taxon>
        <taxon>Brassicaceae</taxon>
        <taxon>Cardamineae</taxon>
        <taxon>Cardamine</taxon>
    </lineage>
</organism>
<protein>
    <submittedName>
        <fullName evidence="8">Glycosyltransferase</fullName>
    </submittedName>
</protein>
<evidence type="ECO:0000313" key="8">
    <source>
        <dbReference type="EMBL" id="KAL1224961.1"/>
    </source>
</evidence>
<dbReference type="InterPro" id="IPR004263">
    <property type="entry name" value="Exostosin"/>
</dbReference>
<keyword evidence="6" id="KW-0333">Golgi apparatus</keyword>
<evidence type="ECO:0000313" key="9">
    <source>
        <dbReference type="Proteomes" id="UP001558713"/>
    </source>
</evidence>
<dbReference type="InterPro" id="IPR040911">
    <property type="entry name" value="Exostosin_GT47"/>
</dbReference>
<comment type="similarity">
    <text evidence="2">Belongs to the glycosyltransferase 47 family.</text>
</comment>
<gene>
    <name evidence="8" type="ORF">V5N11_002742</name>
</gene>
<dbReference type="Proteomes" id="UP001558713">
    <property type="component" value="Unassembled WGS sequence"/>
</dbReference>
<dbReference type="EMBL" id="JBANAX010000042">
    <property type="protein sequence ID" value="KAL1224961.1"/>
    <property type="molecule type" value="Genomic_DNA"/>
</dbReference>
<dbReference type="GO" id="GO:0000139">
    <property type="term" value="C:Golgi membrane"/>
    <property type="evidence" value="ECO:0007669"/>
    <property type="project" value="UniProtKB-SubCell"/>
</dbReference>
<sequence length="113" mass="13235">MRVIYSLFDARLYSTLGEKSPSERKILAFFAGSMHIYLRPIVVQIWENKEPDMKIFGPLPRDRDGKKKYREHMKSSRFCICARGYEVHTPRVVEVRAGPEHKQGKPPLRVTNF</sequence>
<keyword evidence="5" id="KW-0812">Transmembrane</keyword>
<evidence type="ECO:0000259" key="7">
    <source>
        <dbReference type="Pfam" id="PF03016"/>
    </source>
</evidence>
<comment type="subcellular location">
    <subcellularLocation>
        <location evidence="1">Golgi apparatus membrane</location>
        <topology evidence="1">Single-pass type II membrane protein</topology>
    </subcellularLocation>
</comment>
<proteinExistence type="inferred from homology"/>
<evidence type="ECO:0000256" key="1">
    <source>
        <dbReference type="ARBA" id="ARBA00004323"/>
    </source>
</evidence>
<name>A0ABD1C655_CARAN</name>
<keyword evidence="3" id="KW-0328">Glycosyltransferase</keyword>
<keyword evidence="9" id="KW-1185">Reference proteome</keyword>
<feature type="domain" description="Exostosin GT47" evidence="7">
    <location>
        <begin position="13"/>
        <end position="94"/>
    </location>
</feature>
<dbReference type="Pfam" id="PF03016">
    <property type="entry name" value="Exostosin_GT47"/>
    <property type="match status" value="1"/>
</dbReference>
<keyword evidence="5" id="KW-0735">Signal-anchor</keyword>
<evidence type="ECO:0000256" key="5">
    <source>
        <dbReference type="ARBA" id="ARBA00022968"/>
    </source>
</evidence>
<comment type="caution">
    <text evidence="8">The sequence shown here is derived from an EMBL/GenBank/DDBJ whole genome shotgun (WGS) entry which is preliminary data.</text>
</comment>